<evidence type="ECO:0000256" key="4">
    <source>
        <dbReference type="ARBA" id="ARBA00022448"/>
    </source>
</evidence>
<keyword evidence="12" id="KW-0472">Membrane</keyword>
<dbReference type="Gene3D" id="3.20.20.30">
    <property type="entry name" value="Luciferase-like domain"/>
    <property type="match status" value="1"/>
</dbReference>
<dbReference type="InterPro" id="IPR001753">
    <property type="entry name" value="Enoyl-CoA_hydra/iso"/>
</dbReference>
<dbReference type="InterPro" id="IPR036661">
    <property type="entry name" value="Luciferase-like_sf"/>
</dbReference>
<dbReference type="OrthoDB" id="66881at2759"/>
<evidence type="ECO:0000256" key="10">
    <source>
        <dbReference type="ARBA" id="ARBA00023033"/>
    </source>
</evidence>
<dbReference type="Proteomes" id="UP000649617">
    <property type="component" value="Unassembled WGS sequence"/>
</dbReference>
<keyword evidence="12" id="KW-0812">Transmembrane</keyword>
<dbReference type="GO" id="GO:0016020">
    <property type="term" value="C:membrane"/>
    <property type="evidence" value="ECO:0007669"/>
    <property type="project" value="UniProtKB-SubCell"/>
</dbReference>
<dbReference type="InterPro" id="IPR036291">
    <property type="entry name" value="NAD(P)-bd_dom_sf"/>
</dbReference>
<evidence type="ECO:0000256" key="2">
    <source>
        <dbReference type="ARBA" id="ARBA00004141"/>
    </source>
</evidence>
<dbReference type="CDD" id="cd06173">
    <property type="entry name" value="MFS_MefA_like"/>
    <property type="match status" value="1"/>
</dbReference>
<dbReference type="PANTHER" id="PTHR43098">
    <property type="entry name" value="L-ORNITHINE N(5)-MONOOXYGENASE-RELATED"/>
    <property type="match status" value="1"/>
</dbReference>
<evidence type="ECO:0000256" key="8">
    <source>
        <dbReference type="ARBA" id="ARBA00022857"/>
    </source>
</evidence>
<organism evidence="14 15">
    <name type="scientific">Symbiodinium pilosum</name>
    <name type="common">Dinoflagellate</name>
    <dbReference type="NCBI Taxonomy" id="2952"/>
    <lineage>
        <taxon>Eukaryota</taxon>
        <taxon>Sar</taxon>
        <taxon>Alveolata</taxon>
        <taxon>Dinophyceae</taxon>
        <taxon>Suessiales</taxon>
        <taxon>Symbiodiniaceae</taxon>
        <taxon>Symbiodinium</taxon>
    </lineage>
</organism>
<evidence type="ECO:0000256" key="7">
    <source>
        <dbReference type="ARBA" id="ARBA00022827"/>
    </source>
</evidence>
<reference evidence="14" key="1">
    <citation type="submission" date="2021-02" db="EMBL/GenBank/DDBJ databases">
        <authorList>
            <person name="Dougan E. K."/>
            <person name="Rhodes N."/>
            <person name="Thang M."/>
            <person name="Chan C."/>
        </authorList>
    </citation>
    <scope>NUCLEOTIDE SEQUENCE</scope>
</reference>
<dbReference type="InterPro" id="IPR012338">
    <property type="entry name" value="Beta-lactam/transpept-like"/>
</dbReference>
<feature type="transmembrane region" description="Helical" evidence="12">
    <location>
        <begin position="2133"/>
        <end position="2156"/>
    </location>
</feature>
<evidence type="ECO:0000313" key="14">
    <source>
        <dbReference type="EMBL" id="CAE7601819.1"/>
    </source>
</evidence>
<dbReference type="GO" id="GO:0004497">
    <property type="term" value="F:monooxygenase activity"/>
    <property type="evidence" value="ECO:0007669"/>
    <property type="project" value="UniProtKB-KW"/>
</dbReference>
<accession>A0A812V4Q0</accession>
<comment type="subcellular location">
    <subcellularLocation>
        <location evidence="2">Membrane</location>
        <topology evidence="2">Multi-pass membrane protein</topology>
    </subcellularLocation>
</comment>
<keyword evidence="9" id="KW-0560">Oxidoreductase</keyword>
<feature type="transmembrane region" description="Helical" evidence="12">
    <location>
        <begin position="2314"/>
        <end position="2334"/>
    </location>
</feature>
<dbReference type="InterPro" id="IPR002347">
    <property type="entry name" value="SDR_fam"/>
</dbReference>
<dbReference type="SUPFAM" id="SSF52096">
    <property type="entry name" value="ClpP/crotonase"/>
    <property type="match status" value="1"/>
</dbReference>
<dbReference type="PROSITE" id="PS50850">
    <property type="entry name" value="MFS"/>
    <property type="match status" value="1"/>
</dbReference>
<dbReference type="Gene3D" id="3.50.50.60">
    <property type="entry name" value="FAD/NAD(P)-binding domain"/>
    <property type="match status" value="2"/>
</dbReference>
<feature type="transmembrane region" description="Helical" evidence="12">
    <location>
        <begin position="2190"/>
        <end position="2211"/>
    </location>
</feature>
<dbReference type="SUPFAM" id="SSF56601">
    <property type="entry name" value="beta-lactamase/transpeptidase-like"/>
    <property type="match status" value="2"/>
</dbReference>
<feature type="transmembrane region" description="Helical" evidence="12">
    <location>
        <begin position="2002"/>
        <end position="2022"/>
    </location>
</feature>
<dbReference type="PANTHER" id="PTHR43098:SF4">
    <property type="entry name" value="BLR3857 PROTEIN"/>
    <property type="match status" value="1"/>
</dbReference>
<dbReference type="FunFam" id="3.50.50.60:FF:000341">
    <property type="entry name" value="Baeyer-Villiger monooxygenase"/>
    <property type="match status" value="1"/>
</dbReference>
<evidence type="ECO:0000259" key="13">
    <source>
        <dbReference type="PROSITE" id="PS50850"/>
    </source>
</evidence>
<evidence type="ECO:0000313" key="15">
    <source>
        <dbReference type="Proteomes" id="UP000649617"/>
    </source>
</evidence>
<gene>
    <name evidence="14" type="primary">penE</name>
    <name evidence="14" type="ORF">SPIL2461_LOCUS15973</name>
</gene>
<dbReference type="InterPro" id="IPR019921">
    <property type="entry name" value="Lucif-like_OxRdtase_Rv2161c"/>
</dbReference>
<dbReference type="EMBL" id="CAJNIZ010040336">
    <property type="protein sequence ID" value="CAE7601819.1"/>
    <property type="molecule type" value="Genomic_DNA"/>
</dbReference>
<dbReference type="Pfam" id="PF00296">
    <property type="entry name" value="Bac_luciferase"/>
    <property type="match status" value="1"/>
</dbReference>
<proteinExistence type="inferred from homology"/>
<dbReference type="InterPro" id="IPR011251">
    <property type="entry name" value="Luciferase-like_dom"/>
</dbReference>
<dbReference type="SUPFAM" id="SSF51679">
    <property type="entry name" value="Bacterial luciferase-like"/>
    <property type="match status" value="1"/>
</dbReference>
<dbReference type="CDD" id="cd06558">
    <property type="entry name" value="crotonase-like"/>
    <property type="match status" value="1"/>
</dbReference>
<dbReference type="PRINTS" id="PR00080">
    <property type="entry name" value="SDRFAMILY"/>
</dbReference>
<evidence type="ECO:0000256" key="12">
    <source>
        <dbReference type="SAM" id="Phobius"/>
    </source>
</evidence>
<dbReference type="SUPFAM" id="SSF51905">
    <property type="entry name" value="FAD/NAD(P)-binding domain"/>
    <property type="match status" value="1"/>
</dbReference>
<evidence type="ECO:0000256" key="9">
    <source>
        <dbReference type="ARBA" id="ARBA00023002"/>
    </source>
</evidence>
<dbReference type="InterPro" id="IPR018376">
    <property type="entry name" value="Enoyl-CoA_hyd/isom_CS"/>
</dbReference>
<feature type="transmembrane region" description="Helical" evidence="12">
    <location>
        <begin position="2276"/>
        <end position="2302"/>
    </location>
</feature>
<dbReference type="InterPro" id="IPR036188">
    <property type="entry name" value="FAD/NAD-bd_sf"/>
</dbReference>
<comment type="similarity">
    <text evidence="3">Belongs to the FAD-binding monooxygenase family.</text>
</comment>
<comment type="caution">
    <text evidence="14">The sequence shown here is derived from an EMBL/GenBank/DDBJ whole genome shotgun (WGS) entry which is preliminary data.</text>
</comment>
<dbReference type="PROSITE" id="PS00166">
    <property type="entry name" value="ENOYL_COA_HYDRATASE"/>
    <property type="match status" value="1"/>
</dbReference>
<dbReference type="Pfam" id="PF05977">
    <property type="entry name" value="MFS_3"/>
    <property type="match status" value="1"/>
</dbReference>
<dbReference type="InterPro" id="IPR029045">
    <property type="entry name" value="ClpP/crotonase-like_dom_sf"/>
</dbReference>
<name>A0A812V4Q0_SYMPI</name>
<keyword evidence="6" id="KW-0285">Flavoprotein</keyword>
<dbReference type="InterPro" id="IPR020846">
    <property type="entry name" value="MFS_dom"/>
</dbReference>
<feature type="domain" description="Major facilitator superfamily (MFS) profile" evidence="13">
    <location>
        <begin position="2138"/>
        <end position="2380"/>
    </location>
</feature>
<keyword evidence="10" id="KW-0503">Monooxygenase</keyword>
<dbReference type="GO" id="GO:0022857">
    <property type="term" value="F:transmembrane transporter activity"/>
    <property type="evidence" value="ECO:0007669"/>
    <property type="project" value="InterPro"/>
</dbReference>
<dbReference type="InterPro" id="IPR020904">
    <property type="entry name" value="Sc_DH/Rdtase_CS"/>
</dbReference>
<feature type="transmembrane region" description="Helical" evidence="12">
    <location>
        <begin position="2223"/>
        <end position="2241"/>
    </location>
</feature>
<protein>
    <submittedName>
        <fullName evidence="14">PenE protein</fullName>
    </submittedName>
</protein>
<dbReference type="Pfam" id="PF00106">
    <property type="entry name" value="adh_short"/>
    <property type="match status" value="1"/>
</dbReference>
<keyword evidence="15" id="KW-1185">Reference proteome</keyword>
<evidence type="ECO:0000256" key="11">
    <source>
        <dbReference type="RuleBase" id="RU003707"/>
    </source>
</evidence>
<keyword evidence="7" id="KW-0274">FAD</keyword>
<feature type="transmembrane region" description="Helical" evidence="12">
    <location>
        <begin position="2340"/>
        <end position="2360"/>
    </location>
</feature>
<dbReference type="InterPro" id="IPR010290">
    <property type="entry name" value="TM_effector"/>
</dbReference>
<dbReference type="InterPro" id="IPR036259">
    <property type="entry name" value="MFS_trans_sf"/>
</dbReference>
<keyword evidence="4" id="KW-0813">Transport</keyword>
<dbReference type="Pfam" id="PF00378">
    <property type="entry name" value="ECH_1"/>
    <property type="match status" value="1"/>
</dbReference>
<dbReference type="SUPFAM" id="SSF51735">
    <property type="entry name" value="NAD(P)-binding Rossmann-fold domains"/>
    <property type="match status" value="1"/>
</dbReference>
<comment type="cofactor">
    <cofactor evidence="1">
        <name>FAD</name>
        <dbReference type="ChEBI" id="CHEBI:57692"/>
    </cofactor>
</comment>
<evidence type="ECO:0000256" key="3">
    <source>
        <dbReference type="ARBA" id="ARBA00010139"/>
    </source>
</evidence>
<dbReference type="Gene3D" id="3.40.710.10">
    <property type="entry name" value="DD-peptidase/beta-lactamase superfamily"/>
    <property type="match status" value="2"/>
</dbReference>
<dbReference type="Pfam" id="PF00144">
    <property type="entry name" value="Beta-lactamase"/>
    <property type="match status" value="2"/>
</dbReference>
<dbReference type="Pfam" id="PF13450">
    <property type="entry name" value="NAD_binding_8"/>
    <property type="match status" value="1"/>
</dbReference>
<feature type="transmembrane region" description="Helical" evidence="12">
    <location>
        <begin position="2253"/>
        <end position="2270"/>
    </location>
</feature>
<sequence>MHMNLPVAGSDSATADGVVAEIRSANGHAIANYDSVLDGARIVDSALREWGRIDVLINNAGIAYATPFKDMTPELWKRMLDVHIEGSFQCTQAAWPHMLEAGYGRLLFTSSPFGLYAAANFAHYAAAKAAMLGLAKALALEGKAHDIHANAVAPFSASRMTGRSNEEQEASPFGPRYLAQLAVWLCHADTQETGGVFEVGGGFVHRVRNELSNGLHLPGDEYSAENIAASSSTLDDFSASIHPGLGESWTIGRDVFGEECAQLVIYAGDECLLNEAFSPAPVDVYAVQKGLVAILTVKAQQIGLLQISDAINQHLGPGWTQLGPADEARLTIENLLTMTTGMDDDLQPLGEIGRSWRYNNTAYQYLKKILCLRAGHSLQALSELWLFEPLGMKQTTWVERASLMPDGTPITGLMSTAWDLAQMGRLILGRGSYEGNKLLVDDGVFDRLIQPGSEENPAWGLLWWNNRGSHYPIPMQEHKVVPGSILPNAPADLMVARGAMQNHVSVSPSLNLVVARTTQAPVAGERPVRAVVITGSSDEFFVRHFSVEELDDSAQGHGAQWEVSMIDVLLRLEALPKPVISALNGTAMGGGLELALATDIRVAKDGPFRFGLPEISVGILPGGGGTQRLSALIGRHRALLMMWRAKLCTPSEALEIGLIDELVDLNEKATALDRAIELASEIAARPPLAVAHIKRLAQTSASPVTKEMLQLEGGAMKIGCIPINIGLDGESMVRIAQHAENVGVESLWTFEHVMVPEDYVSKYPYSADGKMGAAPETSFLDPLIALATIAAHTKTIRLGTGVNILPQVKPLLLAKQAASIDVLSGGRLMLGLGIGWLQEEFSAMDTPFEKRGARFDDYIAAMKKVWSGDAIEHDGEFVQWQGFKSYPLPVQQPLPVHIGGSKGKVMQRIARYGEGWYAPEAAPDRMRQSLDELRQACEAEGRDFNTIEITSSGSMDADHIKALEEVGVHRVTLPLFGLAGEKDIFAGLDALGEFIQEKYRLERDKRLRPDGSKQYQEVTGDFARYVDDPYVEEVIARDPLFDDVEVVVIGGGFGGLITAARLREAGVEKIRMIEKGGDFGGTWYWNRYPGAACDVQSYIYLPLCEELGYVPKEKYAHAPEILAHSRRIGEHYDLYEDACFQTEVSGLEWNEDEARWIISTNRGDAMRARFVVMSNGPLNRPKLPGIDGLSDFKGHTFHTSRWDYDYTGGGPDGGLTGLADKRVGIIGTGATAVQCIPHLGEGAKELFVFQRTPSSIDVRNNKPTDENWAENLQPGWQRELMENFNSLTSGEVLEEDLVQDGWTEIIRNLLSLSNWRAEGVDWSEIPKLMELADFEKMEQIRSRAQALVDDPQTAEALKPYYRQFCKRPCFHDEYLPTFNRENVHLIDTDGKGVEKITERGVVANGVEYELDCIVFATGFEVGTEYTRRSGYDLVGKDGLTLSQKWSDGIRTLHGLHTHGFPNLFVMSNAQCAFTVNFPHAMDETATQIAYIVDQCRRGNIRTVEASKEAEDAWVEEIVSMARFSEEFQSSCTPGYYNNEGQPNPKSVQNASYGKGPNAFFAKMKDWKNMAIELKSNDLDFSPLHAAVQRYVDSGVIPFANSVVMQGTDVVDLHFYGDTLLESGKPLAEDSIFRMHSSTKLACSIALMQLWEAGSFKLEDRLEDYIPAFADMQVLKEDATEIDDTESAHGSIRINQVLSHTAGLSYGFIDPEGLIDGAYNQAGVNPMVPGMTLESLCEQLGKLPLAYHPGTFWRYSFATDVCARLVEILSGQRFDEYLKAQIFEPLDMVDTDFYVPKEKLDRFTTMYLPDVPLDPMSACPTPADVPSTSANRNLPSFLSGGGGLMSTLIDYLNFARMIAAGGEWNGERIIQTETLELMRTNQCAEGVTVNFPMWSMPGTGFGLGFAVKEKPAEGESDSAIGEYHWGGMAGTHFWRVVWIKNLVPAEDTSMAQTSALPAKQRMFKSLRSRDFRYLWIGNLAATFAMQMQMVGRGWLIYDMTQSPVQLAWVMMAFSLPMMLFSLYGGVAADRLTKKWVMAWAQGANCASTFVLAAIVISGLVEFWHFIAFGLFNGTVMSFSMPARQAMIPELVGDDQLVNAVALNSVTMNLSRVLGPSMAGLIIAIVAAGDTGSQFGVGVLFLANGLLYLISVLTVVVLDHKGKSQLLERGTIRNDMRDGLQYIWRHQLLRGLIIMTFIPLLFGFPVQSLMPVFNHDVLHGGPDDLGMLLSVMGGGAILGSVMLARISDTKSKGTILFATAFAWAVFLGAFALSPSLWFALATCALMGLASSVFMSLHMSIITLIIEPEMRGRVMSIMMMTFGLMPVGALPVSYFAETIGIDVALAGCALGLAVLTLVMLIWVPGLRHIDVANKAPLRSRVDG</sequence>
<keyword evidence="5" id="KW-1003">Cell membrane</keyword>
<dbReference type="GO" id="GO:0016705">
    <property type="term" value="F:oxidoreductase activity, acting on paired donors, with incorporation or reduction of molecular oxygen"/>
    <property type="evidence" value="ECO:0007669"/>
    <property type="project" value="InterPro"/>
</dbReference>
<dbReference type="InterPro" id="IPR050775">
    <property type="entry name" value="FAD-binding_Monooxygenases"/>
</dbReference>
<dbReference type="SUPFAM" id="SSF103473">
    <property type="entry name" value="MFS general substrate transporter"/>
    <property type="match status" value="1"/>
</dbReference>
<evidence type="ECO:0000256" key="1">
    <source>
        <dbReference type="ARBA" id="ARBA00001974"/>
    </source>
</evidence>
<dbReference type="Gene3D" id="1.20.1250.20">
    <property type="entry name" value="MFS general substrate transporter like domains"/>
    <property type="match status" value="2"/>
</dbReference>
<dbReference type="NCBIfam" id="TIGR03619">
    <property type="entry name" value="F420_Rv2161c"/>
    <property type="match status" value="1"/>
</dbReference>
<dbReference type="PRINTS" id="PR00081">
    <property type="entry name" value="GDHRDH"/>
</dbReference>
<dbReference type="InterPro" id="IPR001466">
    <property type="entry name" value="Beta-lactam-related"/>
</dbReference>
<evidence type="ECO:0000256" key="6">
    <source>
        <dbReference type="ARBA" id="ARBA00022630"/>
    </source>
</evidence>
<keyword evidence="12" id="KW-1133">Transmembrane helix</keyword>
<dbReference type="Gene3D" id="3.40.50.720">
    <property type="entry name" value="NAD(P)-binding Rossmann-like Domain"/>
    <property type="match status" value="1"/>
</dbReference>
<keyword evidence="8" id="KW-0521">NADP</keyword>
<comment type="similarity">
    <text evidence="11">Belongs to the enoyl-CoA hydratase/isomerase family.</text>
</comment>
<evidence type="ECO:0000256" key="5">
    <source>
        <dbReference type="ARBA" id="ARBA00022475"/>
    </source>
</evidence>
<dbReference type="Gene3D" id="3.90.226.10">
    <property type="entry name" value="2-enoyl-CoA Hydratase, Chain A, domain 1"/>
    <property type="match status" value="1"/>
</dbReference>
<dbReference type="PROSITE" id="PS00061">
    <property type="entry name" value="ADH_SHORT"/>
    <property type="match status" value="1"/>
</dbReference>